<keyword evidence="3" id="KW-0813">Transport</keyword>
<evidence type="ECO:0000256" key="1">
    <source>
        <dbReference type="SAM" id="Phobius"/>
    </source>
</evidence>
<proteinExistence type="predicted"/>
<dbReference type="Gene3D" id="1.10.287.70">
    <property type="match status" value="1"/>
</dbReference>
<keyword evidence="1" id="KW-1133">Transmembrane helix</keyword>
<comment type="caution">
    <text evidence="3">The sequence shown here is derived from an EMBL/GenBank/DDBJ whole genome shotgun (WGS) entry which is preliminary data.</text>
</comment>
<feature type="transmembrane region" description="Helical" evidence="1">
    <location>
        <begin position="12"/>
        <end position="37"/>
    </location>
</feature>
<dbReference type="SUPFAM" id="SSF81324">
    <property type="entry name" value="Voltage-gated potassium channels"/>
    <property type="match status" value="1"/>
</dbReference>
<keyword evidence="1" id="KW-0812">Transmembrane</keyword>
<gene>
    <name evidence="3" type="ORF">J2Z37_001642</name>
</gene>
<dbReference type="EMBL" id="JAGGKT010000003">
    <property type="protein sequence ID" value="MBP1931641.1"/>
    <property type="molecule type" value="Genomic_DNA"/>
</dbReference>
<protein>
    <submittedName>
        <fullName evidence="3">Potassium channel LctB</fullName>
    </submittedName>
</protein>
<dbReference type="RefSeq" id="WP_209809731.1">
    <property type="nucleotide sequence ID" value="NZ_JAGGKT010000003.1"/>
</dbReference>
<dbReference type="Pfam" id="PF07885">
    <property type="entry name" value="Ion_trans_2"/>
    <property type="match status" value="1"/>
</dbReference>
<keyword evidence="4" id="KW-1185">Reference proteome</keyword>
<keyword evidence="1" id="KW-0472">Membrane</keyword>
<name>A0ABS4GN15_9BACL</name>
<dbReference type="GO" id="GO:0034220">
    <property type="term" value="P:monoatomic ion transmembrane transport"/>
    <property type="evidence" value="ECO:0007669"/>
    <property type="project" value="UniProtKB-KW"/>
</dbReference>
<dbReference type="Proteomes" id="UP001519343">
    <property type="component" value="Unassembled WGS sequence"/>
</dbReference>
<feature type="domain" description="Potassium channel" evidence="2">
    <location>
        <begin position="21"/>
        <end position="101"/>
    </location>
</feature>
<sequence>MISKKIIISNLIALFLLYFNIVLTFSWIFMFLDYYGWGPIIDHYSTHFHQDQWLDRFSRSFYFSAITMLSVGYGDVTPFGISKAVAILEAMIGYILPVVLMIKYILFPAPAFKKMQTNKRSSEPY</sequence>
<keyword evidence="3" id="KW-0406">Ion transport</keyword>
<accession>A0ABS4GN15</accession>
<reference evidence="3 4" key="1">
    <citation type="submission" date="2021-03" db="EMBL/GenBank/DDBJ databases">
        <title>Genomic Encyclopedia of Type Strains, Phase IV (KMG-IV): sequencing the most valuable type-strain genomes for metagenomic binning, comparative biology and taxonomic classification.</title>
        <authorList>
            <person name="Goeker M."/>
        </authorList>
    </citation>
    <scope>NUCLEOTIDE SEQUENCE [LARGE SCALE GENOMIC DNA]</scope>
    <source>
        <strain evidence="3 4">DSM 24738</strain>
    </source>
</reference>
<keyword evidence="3" id="KW-0407">Ion channel</keyword>
<dbReference type="InterPro" id="IPR013099">
    <property type="entry name" value="K_chnl_dom"/>
</dbReference>
<feature type="transmembrane region" description="Helical" evidence="1">
    <location>
        <begin position="86"/>
        <end position="106"/>
    </location>
</feature>
<evidence type="ECO:0000313" key="4">
    <source>
        <dbReference type="Proteomes" id="UP001519343"/>
    </source>
</evidence>
<evidence type="ECO:0000259" key="2">
    <source>
        <dbReference type="Pfam" id="PF07885"/>
    </source>
</evidence>
<organism evidence="3 4">
    <name type="scientific">Ammoniphilus resinae</name>
    <dbReference type="NCBI Taxonomy" id="861532"/>
    <lineage>
        <taxon>Bacteria</taxon>
        <taxon>Bacillati</taxon>
        <taxon>Bacillota</taxon>
        <taxon>Bacilli</taxon>
        <taxon>Bacillales</taxon>
        <taxon>Paenibacillaceae</taxon>
        <taxon>Aneurinibacillus group</taxon>
        <taxon>Ammoniphilus</taxon>
    </lineage>
</organism>
<evidence type="ECO:0000313" key="3">
    <source>
        <dbReference type="EMBL" id="MBP1931641.1"/>
    </source>
</evidence>